<feature type="domain" description="Lipoyl-binding" evidence="8">
    <location>
        <begin position="2"/>
        <end position="77"/>
    </location>
</feature>
<proteinExistence type="inferred from homology"/>
<dbReference type="Pfam" id="PF00364">
    <property type="entry name" value="Biotin_lipoyl"/>
    <property type="match status" value="1"/>
</dbReference>
<dbReference type="InterPro" id="IPR004167">
    <property type="entry name" value="PSBD"/>
</dbReference>
<evidence type="ECO:0000256" key="7">
    <source>
        <dbReference type="SAM" id="MobiDB-lite"/>
    </source>
</evidence>
<dbReference type="SUPFAM" id="SSF52777">
    <property type="entry name" value="CoA-dependent acyltransferases"/>
    <property type="match status" value="1"/>
</dbReference>
<evidence type="ECO:0000259" key="8">
    <source>
        <dbReference type="PROSITE" id="PS50968"/>
    </source>
</evidence>
<dbReference type="RefSeq" id="WP_208505159.1">
    <property type="nucleotide sequence ID" value="NZ_JAGFOA010000007.1"/>
</dbReference>
<evidence type="ECO:0000256" key="3">
    <source>
        <dbReference type="ARBA" id="ARBA00022679"/>
    </source>
</evidence>
<feature type="region of interest" description="Disordered" evidence="7">
    <location>
        <begin position="79"/>
        <end position="136"/>
    </location>
</feature>
<dbReference type="InterPro" id="IPR001078">
    <property type="entry name" value="2-oxoacid_DH_actylTfrase"/>
</dbReference>
<dbReference type="InterPro" id="IPR011053">
    <property type="entry name" value="Single_hybrid_motif"/>
</dbReference>
<reference evidence="10" key="1">
    <citation type="submission" date="2021-03" db="EMBL/GenBank/DDBJ databases">
        <title>Microbacterium sp. nov., a novel actinobacterium isolated from cow dung.</title>
        <authorList>
            <person name="Zhang L."/>
        </authorList>
    </citation>
    <scope>NUCLEOTIDE SEQUENCE</scope>
    <source>
        <strain evidence="10">NEAU-LLB</strain>
    </source>
</reference>
<dbReference type="Gene3D" id="3.30.559.10">
    <property type="entry name" value="Chloramphenicol acetyltransferase-like domain"/>
    <property type="match status" value="1"/>
</dbReference>
<dbReference type="Pfam" id="PF00198">
    <property type="entry name" value="2-oxoacid_dh"/>
    <property type="match status" value="1"/>
</dbReference>
<evidence type="ECO:0000256" key="4">
    <source>
        <dbReference type="ARBA" id="ARBA00022823"/>
    </source>
</evidence>
<organism evidence="10 11">
    <name type="scientific">Microbacterium stercoris</name>
    <dbReference type="NCBI Taxonomy" id="2820289"/>
    <lineage>
        <taxon>Bacteria</taxon>
        <taxon>Bacillati</taxon>
        <taxon>Actinomycetota</taxon>
        <taxon>Actinomycetes</taxon>
        <taxon>Micrococcales</taxon>
        <taxon>Microbacteriaceae</taxon>
        <taxon>Microbacterium</taxon>
    </lineage>
</organism>
<dbReference type="Gene3D" id="2.40.50.100">
    <property type="match status" value="1"/>
</dbReference>
<dbReference type="EC" id="2.3.1.-" evidence="6"/>
<dbReference type="GO" id="GO:0031405">
    <property type="term" value="F:lipoic acid binding"/>
    <property type="evidence" value="ECO:0007669"/>
    <property type="project" value="TreeGrafter"/>
</dbReference>
<keyword evidence="4 6" id="KW-0450">Lipoyl</keyword>
<feature type="compositionally biased region" description="Low complexity" evidence="7">
    <location>
        <begin position="108"/>
        <end position="135"/>
    </location>
</feature>
<dbReference type="InterPro" id="IPR036625">
    <property type="entry name" value="E3-bd_dom_sf"/>
</dbReference>
<evidence type="ECO:0000256" key="1">
    <source>
        <dbReference type="ARBA" id="ARBA00001938"/>
    </source>
</evidence>
<comment type="caution">
    <text evidence="10">The sequence shown here is derived from an EMBL/GenBank/DDBJ whole genome shotgun (WGS) entry which is preliminary data.</text>
</comment>
<feature type="domain" description="Peripheral subunit-binding (PSBD)" evidence="9">
    <location>
        <begin position="176"/>
        <end position="213"/>
    </location>
</feature>
<dbReference type="Gene3D" id="4.10.320.10">
    <property type="entry name" value="E3-binding domain"/>
    <property type="match status" value="1"/>
</dbReference>
<dbReference type="PANTHER" id="PTHR43178">
    <property type="entry name" value="DIHYDROLIPOAMIDE ACETYLTRANSFERASE COMPONENT OF PYRUVATE DEHYDROGENASE COMPLEX"/>
    <property type="match status" value="1"/>
</dbReference>
<dbReference type="GO" id="GO:0016407">
    <property type="term" value="F:acetyltransferase activity"/>
    <property type="evidence" value="ECO:0007669"/>
    <property type="project" value="TreeGrafter"/>
</dbReference>
<evidence type="ECO:0000313" key="10">
    <source>
        <dbReference type="EMBL" id="MBO3664950.1"/>
    </source>
</evidence>
<keyword evidence="11" id="KW-1185">Reference proteome</keyword>
<keyword evidence="3 6" id="KW-0808">Transferase</keyword>
<dbReference type="InterPro" id="IPR000089">
    <property type="entry name" value="Biotin_lipoyl"/>
</dbReference>
<dbReference type="PROSITE" id="PS00189">
    <property type="entry name" value="LIPOYL"/>
    <property type="match status" value="1"/>
</dbReference>
<gene>
    <name evidence="10" type="ORF">J5V96_15745</name>
</gene>
<dbReference type="EMBL" id="JAGFOA010000007">
    <property type="protein sequence ID" value="MBO3664950.1"/>
    <property type="molecule type" value="Genomic_DNA"/>
</dbReference>
<dbReference type="Pfam" id="PF02817">
    <property type="entry name" value="E3_binding"/>
    <property type="match status" value="1"/>
</dbReference>
<dbReference type="PROSITE" id="PS51826">
    <property type="entry name" value="PSBD"/>
    <property type="match status" value="1"/>
</dbReference>
<sequence length="448" mass="46712">MTVVFRLPDLGEGLTDSEIVAWKVAEGEQVSLNQVIAEVETAKAVVDLPSPYAGVIRRLHAAEGDTVEVGAPLVEYEVEGEPAAEPPAPQSEPAEAEPAPAEPPAPRSEPGAEQSEPAAAEQSAPAAEQSAPADAPAERVAVLVGSVQVSDGRTPTRAPRTFDQAPFVREERRPARAFPPVRRLAKERGIDLAAVVPTGEGGVVTRQDLDRAAAPATAAPASRRERVTGLRKQTAKAMTAALAVPHAACFQQVDVTETLRLARELASEGAPAPTLLSLACRAILLAARRTPGVNATFHAESEEIEFHHRLNLGIAVATDRGLLVASVDDADHLDAAALAEAIAARASEARTGSIGLAALTSSTITVSNVGVFGVDGGIPLLTPGQSAIVALGAVRRMPWAHGDGIALREVMTITVSFDHRVIDGREASAFVRDVGRMLERPGLALAQV</sequence>
<dbReference type="InterPro" id="IPR050743">
    <property type="entry name" value="2-oxoacid_DH_E2_comp"/>
</dbReference>
<comment type="similarity">
    <text evidence="2 6">Belongs to the 2-oxoacid dehydrogenase family.</text>
</comment>
<dbReference type="SUPFAM" id="SSF47005">
    <property type="entry name" value="Peripheral subunit-binding domain of 2-oxo acid dehydrogenase complex"/>
    <property type="match status" value="1"/>
</dbReference>
<dbReference type="PROSITE" id="PS50968">
    <property type="entry name" value="BIOTINYL_LIPOYL"/>
    <property type="match status" value="1"/>
</dbReference>
<evidence type="ECO:0000313" key="11">
    <source>
        <dbReference type="Proteomes" id="UP000680132"/>
    </source>
</evidence>
<evidence type="ECO:0000256" key="5">
    <source>
        <dbReference type="ARBA" id="ARBA00023315"/>
    </source>
</evidence>
<accession>A0A939TRW9</accession>
<dbReference type="AlphaFoldDB" id="A0A939TRW9"/>
<evidence type="ECO:0000256" key="6">
    <source>
        <dbReference type="RuleBase" id="RU003423"/>
    </source>
</evidence>
<comment type="cofactor">
    <cofactor evidence="1 6">
        <name>(R)-lipoate</name>
        <dbReference type="ChEBI" id="CHEBI:83088"/>
    </cofactor>
</comment>
<dbReference type="InterPro" id="IPR003016">
    <property type="entry name" value="2-oxoA_DH_lipoyl-BS"/>
</dbReference>
<dbReference type="CDD" id="cd06849">
    <property type="entry name" value="lipoyl_domain"/>
    <property type="match status" value="1"/>
</dbReference>
<name>A0A939TRW9_9MICO</name>
<keyword evidence="5 6" id="KW-0012">Acyltransferase</keyword>
<dbReference type="PANTHER" id="PTHR43178:SF5">
    <property type="entry name" value="LIPOAMIDE ACYLTRANSFERASE COMPONENT OF BRANCHED-CHAIN ALPHA-KETO ACID DEHYDROGENASE COMPLEX, MITOCHONDRIAL"/>
    <property type="match status" value="1"/>
</dbReference>
<dbReference type="InterPro" id="IPR023213">
    <property type="entry name" value="CAT-like_dom_sf"/>
</dbReference>
<evidence type="ECO:0000259" key="9">
    <source>
        <dbReference type="PROSITE" id="PS51826"/>
    </source>
</evidence>
<evidence type="ECO:0000256" key="2">
    <source>
        <dbReference type="ARBA" id="ARBA00007317"/>
    </source>
</evidence>
<dbReference type="Proteomes" id="UP000680132">
    <property type="component" value="Unassembled WGS sequence"/>
</dbReference>
<dbReference type="SUPFAM" id="SSF51230">
    <property type="entry name" value="Single hybrid motif"/>
    <property type="match status" value="1"/>
</dbReference>
<dbReference type="GO" id="GO:0005737">
    <property type="term" value="C:cytoplasm"/>
    <property type="evidence" value="ECO:0007669"/>
    <property type="project" value="TreeGrafter"/>
</dbReference>
<protein>
    <recommendedName>
        <fullName evidence="6">Dihydrolipoamide acetyltransferase component of pyruvate dehydrogenase complex</fullName>
        <ecNumber evidence="6">2.3.1.-</ecNumber>
    </recommendedName>
</protein>